<gene>
    <name evidence="5" type="ORF">NEOLI_003261</name>
</gene>
<dbReference type="EMBL" id="LXFE01000514">
    <property type="protein sequence ID" value="OLL25051.1"/>
    <property type="molecule type" value="Genomic_DNA"/>
</dbReference>
<evidence type="ECO:0000313" key="5">
    <source>
        <dbReference type="EMBL" id="OLL25051.1"/>
    </source>
</evidence>
<protein>
    <recommendedName>
        <fullName evidence="4">40S ribosomal protein S7</fullName>
    </recommendedName>
</protein>
<evidence type="ECO:0000313" key="6">
    <source>
        <dbReference type="Proteomes" id="UP000186594"/>
    </source>
</evidence>
<proteinExistence type="inferred from homology"/>
<evidence type="ECO:0000256" key="2">
    <source>
        <dbReference type="ARBA" id="ARBA00022980"/>
    </source>
</evidence>
<comment type="caution">
    <text evidence="5">The sequence shown here is derived from an EMBL/GenBank/DDBJ whole genome shotgun (WGS) entry which is preliminary data.</text>
</comment>
<evidence type="ECO:0000256" key="3">
    <source>
        <dbReference type="ARBA" id="ARBA00023274"/>
    </source>
</evidence>
<dbReference type="GO" id="GO:0022627">
    <property type="term" value="C:cytosolic small ribosomal subunit"/>
    <property type="evidence" value="ECO:0007669"/>
    <property type="project" value="TreeGrafter"/>
</dbReference>
<dbReference type="GO" id="GO:0003735">
    <property type="term" value="F:structural constituent of ribosome"/>
    <property type="evidence" value="ECO:0007669"/>
    <property type="project" value="InterPro"/>
</dbReference>
<reference evidence="5 6" key="1">
    <citation type="submission" date="2016-04" db="EMBL/GenBank/DDBJ databases">
        <title>Evolutionary innovation and constraint leading to complex multicellularity in the Ascomycota.</title>
        <authorList>
            <person name="Cisse O."/>
            <person name="Nguyen A."/>
            <person name="Hewitt D.A."/>
            <person name="Jedd G."/>
            <person name="Stajich J.E."/>
        </authorList>
    </citation>
    <scope>NUCLEOTIDE SEQUENCE [LARGE SCALE GENOMIC DNA]</scope>
    <source>
        <strain evidence="5 6">DAH-3</strain>
    </source>
</reference>
<dbReference type="Proteomes" id="UP000186594">
    <property type="component" value="Unassembled WGS sequence"/>
</dbReference>
<dbReference type="GO" id="GO:0030686">
    <property type="term" value="C:90S preribosome"/>
    <property type="evidence" value="ECO:0007669"/>
    <property type="project" value="TreeGrafter"/>
</dbReference>
<dbReference type="AlphaFoldDB" id="A0A1U7LRA8"/>
<dbReference type="Pfam" id="PF01251">
    <property type="entry name" value="Ribosomal_S7e"/>
    <property type="match status" value="1"/>
</dbReference>
<dbReference type="PANTHER" id="PTHR11278:SF0">
    <property type="entry name" value="SMALL RIBOSOMAL SUBUNIT PROTEIN ES7"/>
    <property type="match status" value="1"/>
</dbReference>
<dbReference type="InterPro" id="IPR000554">
    <property type="entry name" value="Ribosomal_eS7"/>
</dbReference>
<comment type="similarity">
    <text evidence="1 4">Belongs to the eukaryotic ribosomal protein eS7 family.</text>
</comment>
<dbReference type="OMA" id="AAYHKVQ"/>
<dbReference type="GO" id="GO:0032040">
    <property type="term" value="C:small-subunit processome"/>
    <property type="evidence" value="ECO:0007669"/>
    <property type="project" value="TreeGrafter"/>
</dbReference>
<dbReference type="GO" id="GO:0042274">
    <property type="term" value="P:ribosomal small subunit biogenesis"/>
    <property type="evidence" value="ECO:0007669"/>
    <property type="project" value="TreeGrafter"/>
</dbReference>
<keyword evidence="2 4" id="KW-0689">Ribosomal protein</keyword>
<sequence>MTSKIVKPDGQTLDEFEKTVSQAITDLESLHDFRKDLRPLQFSGAREIEVAGGRKAIVIFVPVSQLTSFHKIQQRLTRELEKKFADEHVVFLAQRRILRKQSRTSRVTQKRPRSRTLTAVHDAMLEDMVYPTQIVGKRVRVTVDGRKIIKVILDTKDSAAIDFKLDSFQSVYNKLTGKNVVFELSQES</sequence>
<keyword evidence="6" id="KW-1185">Reference proteome</keyword>
<name>A0A1U7LRA8_NEOID</name>
<evidence type="ECO:0000256" key="1">
    <source>
        <dbReference type="ARBA" id="ARBA00007820"/>
    </source>
</evidence>
<accession>A0A1U7LRA8</accession>
<organism evidence="5 6">
    <name type="scientific">Neolecta irregularis (strain DAH-3)</name>
    <dbReference type="NCBI Taxonomy" id="1198029"/>
    <lineage>
        <taxon>Eukaryota</taxon>
        <taxon>Fungi</taxon>
        <taxon>Dikarya</taxon>
        <taxon>Ascomycota</taxon>
        <taxon>Taphrinomycotina</taxon>
        <taxon>Neolectales</taxon>
        <taxon>Neolectaceae</taxon>
        <taxon>Neolecta</taxon>
    </lineage>
</organism>
<dbReference type="PANTHER" id="PTHR11278">
    <property type="entry name" value="40S RIBOSOMAL PROTEIN S7"/>
    <property type="match status" value="1"/>
</dbReference>
<evidence type="ECO:0000256" key="4">
    <source>
        <dbReference type="RuleBase" id="RU364105"/>
    </source>
</evidence>
<dbReference type="GO" id="GO:0006412">
    <property type="term" value="P:translation"/>
    <property type="evidence" value="ECO:0007669"/>
    <property type="project" value="InterPro"/>
</dbReference>
<dbReference type="STRING" id="1198029.A0A1U7LRA8"/>
<dbReference type="GO" id="GO:0006364">
    <property type="term" value="P:rRNA processing"/>
    <property type="evidence" value="ECO:0007669"/>
    <property type="project" value="TreeGrafter"/>
</dbReference>
<keyword evidence="3 4" id="KW-0687">Ribonucleoprotein</keyword>
<dbReference type="OrthoDB" id="1724687at2759"/>